<dbReference type="VEuPathDB" id="TriTrypDB:ADEAN_000934600"/>
<protein>
    <recommendedName>
        <fullName evidence="3">LRAT domain-containing protein</fullName>
    </recommendedName>
</protein>
<evidence type="ECO:0000313" key="1">
    <source>
        <dbReference type="EMBL" id="CAD2221811.1"/>
    </source>
</evidence>
<organism evidence="1 2">
    <name type="scientific">Angomonas deanei</name>
    <dbReference type="NCBI Taxonomy" id="59799"/>
    <lineage>
        <taxon>Eukaryota</taxon>
        <taxon>Discoba</taxon>
        <taxon>Euglenozoa</taxon>
        <taxon>Kinetoplastea</taxon>
        <taxon>Metakinetoplastina</taxon>
        <taxon>Trypanosomatida</taxon>
        <taxon>Trypanosomatidae</taxon>
        <taxon>Strigomonadinae</taxon>
        <taxon>Angomonas</taxon>
    </lineage>
</organism>
<dbReference type="AlphaFoldDB" id="A0A7G2CS31"/>
<accession>A0A7G2CS31</accession>
<reference evidence="1 2" key="1">
    <citation type="submission" date="2020-08" db="EMBL/GenBank/DDBJ databases">
        <authorList>
            <person name="Newling K."/>
            <person name="Davey J."/>
            <person name="Forrester S."/>
        </authorList>
    </citation>
    <scope>NUCLEOTIDE SEQUENCE [LARGE SCALE GENOMIC DNA]</scope>
    <source>
        <strain evidence="2">Crithidia deanei Carvalho (ATCC PRA-265)</strain>
    </source>
</reference>
<keyword evidence="2" id="KW-1185">Reference proteome</keyword>
<dbReference type="Proteomes" id="UP000515908">
    <property type="component" value="Chromosome 23"/>
</dbReference>
<evidence type="ECO:0000313" key="2">
    <source>
        <dbReference type="Proteomes" id="UP000515908"/>
    </source>
</evidence>
<gene>
    <name evidence="1" type="ORF">ADEAN_000934600</name>
</gene>
<dbReference type="EMBL" id="LR877167">
    <property type="protein sequence ID" value="CAD2221811.1"/>
    <property type="molecule type" value="Genomic_DNA"/>
</dbReference>
<evidence type="ECO:0008006" key="3">
    <source>
        <dbReference type="Google" id="ProtNLM"/>
    </source>
</evidence>
<proteinExistence type="predicted"/>
<sequence length="216" mass="23509">MSYSSPSSDLSGVFAPRIQPPVYWVAQGSVVESGNFTEHAGVCIGDRQEILDACAVLGIDFEESFPKLYALLMASHSLHSWIVELHTGGYNLLTADEFKNRYESVSQYLKEKKGYGRFEELLYIAENRCGRRTNVYDVVVNNCHHFARNYSPYTSYDRKTALASVAGRHAAAVVGVPALGIALGPFGAAAGLLLGGANILTADDGKPVGFYKLRHA</sequence>
<name>A0A7G2CS31_9TRYP</name>